<feature type="compositionally biased region" description="Low complexity" evidence="2">
    <location>
        <begin position="28"/>
        <end position="41"/>
    </location>
</feature>
<evidence type="ECO:0000259" key="4">
    <source>
        <dbReference type="Pfam" id="PF20434"/>
    </source>
</evidence>
<dbReference type="AlphaFoldDB" id="A0A1M5UKN3"/>
<dbReference type="SUPFAM" id="SSF53474">
    <property type="entry name" value="alpha/beta-Hydrolases"/>
    <property type="match status" value="1"/>
</dbReference>
<dbReference type="STRING" id="1121316.SAMN02745207_01775"/>
<name>A0A1M5UKN3_9CLOT</name>
<evidence type="ECO:0000256" key="2">
    <source>
        <dbReference type="SAM" id="MobiDB-lite"/>
    </source>
</evidence>
<reference evidence="5 6" key="1">
    <citation type="submission" date="2016-11" db="EMBL/GenBank/DDBJ databases">
        <authorList>
            <person name="Jaros S."/>
            <person name="Januszkiewicz K."/>
            <person name="Wedrychowicz H."/>
        </authorList>
    </citation>
    <scope>NUCLEOTIDE SEQUENCE [LARGE SCALE GENOMIC DNA]</scope>
    <source>
        <strain evidence="5 6">DSM 8605</strain>
    </source>
</reference>
<gene>
    <name evidence="5" type="ORF">SAMN02745207_01775</name>
</gene>
<keyword evidence="1" id="KW-0378">Hydrolase</keyword>
<feature type="region of interest" description="Disordered" evidence="2">
    <location>
        <begin position="28"/>
        <end position="52"/>
    </location>
</feature>
<dbReference type="PANTHER" id="PTHR48081">
    <property type="entry name" value="AB HYDROLASE SUPERFAMILY PROTEIN C4A8.06C"/>
    <property type="match status" value="1"/>
</dbReference>
<proteinExistence type="predicted"/>
<accession>A0A1M5UKN3</accession>
<feature type="chain" id="PRO_5012251785" evidence="3">
    <location>
        <begin position="26"/>
        <end position="337"/>
    </location>
</feature>
<dbReference type="GO" id="GO:0016787">
    <property type="term" value="F:hydrolase activity"/>
    <property type="evidence" value="ECO:0007669"/>
    <property type="project" value="UniProtKB-KW"/>
</dbReference>
<keyword evidence="3" id="KW-0732">Signal</keyword>
<dbReference type="InterPro" id="IPR049492">
    <property type="entry name" value="BD-FAE-like_dom"/>
</dbReference>
<dbReference type="PROSITE" id="PS51257">
    <property type="entry name" value="PROKAR_LIPOPROTEIN"/>
    <property type="match status" value="1"/>
</dbReference>
<keyword evidence="6" id="KW-1185">Reference proteome</keyword>
<feature type="signal peptide" evidence="3">
    <location>
        <begin position="1"/>
        <end position="25"/>
    </location>
</feature>
<evidence type="ECO:0000313" key="5">
    <source>
        <dbReference type="EMBL" id="SHH63243.1"/>
    </source>
</evidence>
<dbReference type="Proteomes" id="UP000184447">
    <property type="component" value="Unassembled WGS sequence"/>
</dbReference>
<sequence>MKITVKSIIATMLITSLFTGCSSNEANNTTTEATAETSSTEMQKPTGGGLGGSSVDTSAITNQYLDIAYATVSESQKLDIYLPNEGEEPFPVIIAIHGGAFKMGNRTGGGLTAMLEGVNHGYAVVCVDYRLSGEAIFPAAVNDVKAAIRYIYSHASEYNLNPDKIATWGDSAGGNLASIAGTTSGTNDLYDSSLGMENVSDKITAVVDWFGPLDFLSMDQQFQDSGIMPVFGLTSSESSPESSYIGQLITDAPELTEQANPETYISEDDPAFLIQHGTADGNVPTQQSINFSDALVKVIGEDKVQLTLLEGVAHGGEAFESESNLELVFEFLDKYMK</sequence>
<evidence type="ECO:0000256" key="1">
    <source>
        <dbReference type="ARBA" id="ARBA00022801"/>
    </source>
</evidence>
<dbReference type="PANTHER" id="PTHR48081:SF13">
    <property type="entry name" value="ALPHA_BETA HYDROLASE"/>
    <property type="match status" value="1"/>
</dbReference>
<dbReference type="RefSeq" id="WP_200801457.1">
    <property type="nucleotide sequence ID" value="NZ_FQXM01000008.1"/>
</dbReference>
<dbReference type="InterPro" id="IPR050300">
    <property type="entry name" value="GDXG_lipolytic_enzyme"/>
</dbReference>
<dbReference type="Pfam" id="PF20434">
    <property type="entry name" value="BD-FAE"/>
    <property type="match status" value="1"/>
</dbReference>
<dbReference type="InterPro" id="IPR029058">
    <property type="entry name" value="AB_hydrolase_fold"/>
</dbReference>
<dbReference type="EMBL" id="FQXM01000008">
    <property type="protein sequence ID" value="SHH63243.1"/>
    <property type="molecule type" value="Genomic_DNA"/>
</dbReference>
<dbReference type="Gene3D" id="3.40.50.1820">
    <property type="entry name" value="alpha/beta hydrolase"/>
    <property type="match status" value="1"/>
</dbReference>
<feature type="domain" description="BD-FAE-like" evidence="4">
    <location>
        <begin position="78"/>
        <end position="295"/>
    </location>
</feature>
<evidence type="ECO:0000256" key="3">
    <source>
        <dbReference type="SAM" id="SignalP"/>
    </source>
</evidence>
<evidence type="ECO:0000313" key="6">
    <source>
        <dbReference type="Proteomes" id="UP000184447"/>
    </source>
</evidence>
<organism evidence="5 6">
    <name type="scientific">Clostridium grantii DSM 8605</name>
    <dbReference type="NCBI Taxonomy" id="1121316"/>
    <lineage>
        <taxon>Bacteria</taxon>
        <taxon>Bacillati</taxon>
        <taxon>Bacillota</taxon>
        <taxon>Clostridia</taxon>
        <taxon>Eubacteriales</taxon>
        <taxon>Clostridiaceae</taxon>
        <taxon>Clostridium</taxon>
    </lineage>
</organism>
<protein>
    <submittedName>
        <fullName evidence="5">Acetyl esterase/lipase</fullName>
    </submittedName>
</protein>